<protein>
    <submittedName>
        <fullName evidence="2">LANO_0E03972g1_1</fullName>
    </submittedName>
</protein>
<feature type="domain" description="SET" evidence="1">
    <location>
        <begin position="22"/>
        <end position="270"/>
    </location>
</feature>
<dbReference type="SUPFAM" id="SSF82199">
    <property type="entry name" value="SET domain"/>
    <property type="match status" value="1"/>
</dbReference>
<dbReference type="EMBL" id="LT598451">
    <property type="protein sequence ID" value="SCU93477.1"/>
    <property type="molecule type" value="Genomic_DNA"/>
</dbReference>
<proteinExistence type="predicted"/>
<dbReference type="Gene3D" id="3.90.1410.10">
    <property type="entry name" value="set domain protein methyltransferase, domain 1"/>
    <property type="match status" value="1"/>
</dbReference>
<reference evidence="3" key="1">
    <citation type="submission" date="2016-03" db="EMBL/GenBank/DDBJ databases">
        <authorList>
            <person name="Devillers Hugo."/>
        </authorList>
    </citation>
    <scope>NUCLEOTIDE SEQUENCE [LARGE SCALE GENOMIC DNA]</scope>
</reference>
<dbReference type="AlphaFoldDB" id="A0A1G4JRL3"/>
<evidence type="ECO:0000313" key="3">
    <source>
        <dbReference type="Proteomes" id="UP000189911"/>
    </source>
</evidence>
<sequence>MPPEKLKELLNWGYQHGVQHSKDVEFVQTPDKGISVVAKSEISNASFQVPIDIVIRRSLAEQLFQISSNHNTWLKFLVAKLKFDSNATVVESQNLKTKFAPYIDALPREIDSPLVWNPMELNELGNTNLGSSLTLKLESIFLEWKSAVIHLEECNEDARQEIVFTQQLLTQDKSSIFTNLTSKVFSSELQFSWWSFPAFLWSHLIFLSRSFPEYVVNPDADPSSVILLPIVDLLNHDYNSKVEWKRVDDSFCVQKLETVMAGQEICNNYGGKGNEELLSGYGFVLESNIFDTAALKVRLSQAVLTQILRETQIKLPNISDYTTSAFDFSAGRETVPVSGVDISKYEDGVLYLLSQSNSLCLDWLLDMFAFIEKSATESYVNLRPRLQGLQNLRAALEAKLATFRLVPEESQKQYSISTYRAKTAQVYKSGQTKIVKHAINELKRLEKEWTTKYKRDMLTVKKLMRIDQTFLEVELPAFLQLDDNSDIALDSYNTLFYLWVLCKHANGDVTQELRWVMDLYDTFTEVHENEPDVIDKETKFLHQTIFTNDSEKLSLKQLALAVKFVNANSYTRLSKGEMILVRNVNL</sequence>
<accession>A0A1G4JRL3</accession>
<dbReference type="PANTHER" id="PTHR13271:SF147">
    <property type="entry name" value="PROTEIN-LYSINE N-METHYLTRANSFERASE EFM1-RELATED"/>
    <property type="match status" value="1"/>
</dbReference>
<keyword evidence="3" id="KW-1185">Reference proteome</keyword>
<dbReference type="InterPro" id="IPR050600">
    <property type="entry name" value="SETD3_SETD6_MTase"/>
</dbReference>
<evidence type="ECO:0000259" key="1">
    <source>
        <dbReference type="PROSITE" id="PS50280"/>
    </source>
</evidence>
<dbReference type="InterPro" id="IPR046341">
    <property type="entry name" value="SET_dom_sf"/>
</dbReference>
<dbReference type="OrthoDB" id="42889at2759"/>
<dbReference type="PANTHER" id="PTHR13271">
    <property type="entry name" value="UNCHARACTERIZED PUTATIVE METHYLTRANSFERASE"/>
    <property type="match status" value="1"/>
</dbReference>
<name>A0A1G4JRL3_9SACH</name>
<gene>
    <name evidence="2" type="ORF">LANO_0E03972G</name>
</gene>
<dbReference type="GO" id="GO:0016279">
    <property type="term" value="F:protein-lysine N-methyltransferase activity"/>
    <property type="evidence" value="ECO:0007669"/>
    <property type="project" value="TreeGrafter"/>
</dbReference>
<dbReference type="GO" id="GO:0005634">
    <property type="term" value="C:nucleus"/>
    <property type="evidence" value="ECO:0007669"/>
    <property type="project" value="TreeGrafter"/>
</dbReference>
<dbReference type="Proteomes" id="UP000189911">
    <property type="component" value="Chromosome E"/>
</dbReference>
<dbReference type="PROSITE" id="PS50280">
    <property type="entry name" value="SET"/>
    <property type="match status" value="1"/>
</dbReference>
<evidence type="ECO:0000313" key="2">
    <source>
        <dbReference type="EMBL" id="SCU93477.1"/>
    </source>
</evidence>
<organism evidence="2 3">
    <name type="scientific">Lachancea nothofagi CBS 11611</name>
    <dbReference type="NCBI Taxonomy" id="1266666"/>
    <lineage>
        <taxon>Eukaryota</taxon>
        <taxon>Fungi</taxon>
        <taxon>Dikarya</taxon>
        <taxon>Ascomycota</taxon>
        <taxon>Saccharomycotina</taxon>
        <taxon>Saccharomycetes</taxon>
        <taxon>Saccharomycetales</taxon>
        <taxon>Saccharomycetaceae</taxon>
        <taxon>Lachancea</taxon>
    </lineage>
</organism>
<dbReference type="InterPro" id="IPR001214">
    <property type="entry name" value="SET_dom"/>
</dbReference>